<keyword evidence="13 16" id="KW-0496">Mitochondrion</keyword>
<feature type="transmembrane region" description="Helical" evidence="16">
    <location>
        <begin position="6"/>
        <end position="23"/>
    </location>
</feature>
<dbReference type="GO" id="GO:0042773">
    <property type="term" value="P:ATP synthesis coupled electron transport"/>
    <property type="evidence" value="ECO:0007669"/>
    <property type="project" value="InterPro"/>
</dbReference>
<keyword evidence="9" id="KW-0249">Electron transport</keyword>
<gene>
    <name evidence="20" type="primary">NAD5</name>
</gene>
<geneLocation type="mitochondrion" evidence="20"/>
<evidence type="ECO:0000256" key="5">
    <source>
        <dbReference type="ARBA" id="ARBA00022660"/>
    </source>
</evidence>
<dbReference type="PRINTS" id="PR01434">
    <property type="entry name" value="NADHDHGNASE5"/>
</dbReference>
<keyword evidence="11 16" id="KW-0520">NAD</keyword>
<dbReference type="GO" id="GO:0015990">
    <property type="term" value="P:electron transport coupled proton transport"/>
    <property type="evidence" value="ECO:0007669"/>
    <property type="project" value="TreeGrafter"/>
</dbReference>
<dbReference type="Pfam" id="PF00361">
    <property type="entry name" value="Proton_antipo_M"/>
    <property type="match status" value="1"/>
</dbReference>
<feature type="transmembrane region" description="Helical" evidence="16">
    <location>
        <begin position="443"/>
        <end position="465"/>
    </location>
</feature>
<evidence type="ECO:0000313" key="20">
    <source>
        <dbReference type="EMBL" id="ABR21236.1"/>
    </source>
</evidence>
<keyword evidence="4 16" id="KW-0813">Transport</keyword>
<keyword evidence="7" id="KW-0999">Mitochondrion inner membrane</keyword>
<feature type="transmembrane region" description="Helical" evidence="16">
    <location>
        <begin position="396"/>
        <end position="417"/>
    </location>
</feature>
<keyword evidence="6 16" id="KW-0812">Transmembrane</keyword>
<protein>
    <recommendedName>
        <fullName evidence="3 16">NADH-ubiquinone oxidoreductase chain 5</fullName>
        <ecNumber evidence="2 16">7.1.1.2</ecNumber>
    </recommendedName>
</protein>
<dbReference type="InterPro" id="IPR001516">
    <property type="entry name" value="Proton_antipo_N"/>
</dbReference>
<evidence type="ECO:0000256" key="6">
    <source>
        <dbReference type="ARBA" id="ARBA00022692"/>
    </source>
</evidence>
<dbReference type="Pfam" id="PF00662">
    <property type="entry name" value="Proton_antipo_N"/>
    <property type="match status" value="1"/>
</dbReference>
<evidence type="ECO:0000256" key="12">
    <source>
        <dbReference type="ARBA" id="ARBA00023075"/>
    </source>
</evidence>
<feature type="domain" description="NADH-Ubiquinone oxidoreductase (complex I) chain 5 N-terminal" evidence="18">
    <location>
        <begin position="62"/>
        <end position="108"/>
    </location>
</feature>
<feature type="transmembrane region" description="Helical" evidence="16">
    <location>
        <begin position="357"/>
        <end position="376"/>
    </location>
</feature>
<keyword evidence="12 16" id="KW-0830">Ubiquinone</keyword>
<dbReference type="GO" id="GO:0003954">
    <property type="term" value="F:NADH dehydrogenase activity"/>
    <property type="evidence" value="ECO:0007669"/>
    <property type="project" value="TreeGrafter"/>
</dbReference>
<feature type="transmembrane region" description="Helical" evidence="16">
    <location>
        <begin position="78"/>
        <end position="98"/>
    </location>
</feature>
<keyword evidence="14 16" id="KW-0472">Membrane</keyword>
<evidence type="ECO:0000256" key="14">
    <source>
        <dbReference type="ARBA" id="ARBA00023136"/>
    </source>
</evidence>
<organism evidence="20">
    <name type="scientific">Heteronotia binoei</name>
    <name type="common">prickly gecko</name>
    <dbReference type="NCBI Taxonomy" id="13085"/>
    <lineage>
        <taxon>Eukaryota</taxon>
        <taxon>Metazoa</taxon>
        <taxon>Chordata</taxon>
        <taxon>Craniata</taxon>
        <taxon>Vertebrata</taxon>
        <taxon>Euteleostomi</taxon>
        <taxon>Lepidosauria</taxon>
        <taxon>Squamata</taxon>
        <taxon>Bifurcata</taxon>
        <taxon>Gekkota</taxon>
        <taxon>Gekkonidae</taxon>
        <taxon>Gekkoninae</taxon>
        <taxon>Heteronotia</taxon>
    </lineage>
</organism>
<evidence type="ECO:0000256" key="11">
    <source>
        <dbReference type="ARBA" id="ARBA00023027"/>
    </source>
</evidence>
<feature type="transmembrane region" description="Helical" evidence="16">
    <location>
        <begin position="162"/>
        <end position="181"/>
    </location>
</feature>
<comment type="function">
    <text evidence="16">Core subunit of the mitochondrial membrane respiratory chain NADH dehydrogenase (Complex I) which catalyzes electron transfer from NADH through the respiratory chain, using ubiquinone as an electron acceptor. Essential for the catalytic activity and assembly of complex I.</text>
</comment>
<dbReference type="PANTHER" id="PTHR42829">
    <property type="entry name" value="NADH-UBIQUINONE OXIDOREDUCTASE CHAIN 5"/>
    <property type="match status" value="1"/>
</dbReference>
<feature type="transmembrane region" description="Helical" evidence="16">
    <location>
        <begin position="477"/>
        <end position="494"/>
    </location>
</feature>
<comment type="subcellular location">
    <subcellularLocation>
        <location evidence="1">Mitochondrion inner membrane</location>
        <topology evidence="1">Multi-pass membrane protein</topology>
    </subcellularLocation>
</comment>
<evidence type="ECO:0000259" key="18">
    <source>
        <dbReference type="Pfam" id="PF00662"/>
    </source>
</evidence>
<evidence type="ECO:0000256" key="10">
    <source>
        <dbReference type="ARBA" id="ARBA00022989"/>
    </source>
</evidence>
<evidence type="ECO:0000256" key="1">
    <source>
        <dbReference type="ARBA" id="ARBA00004448"/>
    </source>
</evidence>
<reference evidence="20" key="1">
    <citation type="journal article" date="2007" name="Mol. Biol. Evol.">
        <title>Multiple origins and rapid evolution of duplicated mitochondrial genes in parthenogenetic geckos (Heteronotia binoei; Squamata, Gekkonidae).</title>
        <authorList>
            <person name="Fujita M.K."/>
            <person name="Boore J.L."/>
            <person name="Moritz C."/>
        </authorList>
    </citation>
    <scope>NUCLEOTIDE SEQUENCE</scope>
    <source>
        <strain evidence="20">CA6</strain>
    </source>
</reference>
<feature type="transmembrane region" description="Helical" evidence="16">
    <location>
        <begin position="134"/>
        <end position="150"/>
    </location>
</feature>
<dbReference type="InterPro" id="IPR010934">
    <property type="entry name" value="NADH_DH_su5_C"/>
</dbReference>
<dbReference type="NCBIfam" id="TIGR01974">
    <property type="entry name" value="NDH_I_L"/>
    <property type="match status" value="1"/>
</dbReference>
<dbReference type="Pfam" id="PF06455">
    <property type="entry name" value="NADH5_C"/>
    <property type="match status" value="1"/>
</dbReference>
<dbReference type="InterPro" id="IPR018393">
    <property type="entry name" value="NADHpl_OxRdtase_5_subgr"/>
</dbReference>
<dbReference type="InterPro" id="IPR001750">
    <property type="entry name" value="ND/Mrp_TM"/>
</dbReference>
<dbReference type="GO" id="GO:0008137">
    <property type="term" value="F:NADH dehydrogenase (ubiquinone) activity"/>
    <property type="evidence" value="ECO:0007669"/>
    <property type="project" value="UniProtKB-EC"/>
</dbReference>
<feature type="transmembrane region" description="Helical" evidence="16">
    <location>
        <begin position="314"/>
        <end position="336"/>
    </location>
</feature>
<evidence type="ECO:0000259" key="19">
    <source>
        <dbReference type="Pfam" id="PF06455"/>
    </source>
</evidence>
<keyword evidence="8" id="KW-1278">Translocase</keyword>
<sequence>MSNLLFYSTMTLIILTLIQPLLYPASPVQNMKLATMLSLTQTTVFLYSNTNSITTNFIWTSSLFNLQASFLFDHYTMLFLPISIFITWSILQFTSWYMHSDPNQKTFMKYLLLFLLAMLTLTTANNLIQLFVGWEAVGIMSFLLIGWWHARTNANTSALQAIIYNRIGDIGLLLSIAWLAMNLNTLEMQLLFSHNISPTMPGLGLILAAMGKSAQFGLHPWLPSAMEGPTPVSALLHSSTMVVAGIYLLIRLHPLLQHNPASLSLCLCIGAMTTTFAALCAITQNDLKKIIAFSTSSQLGLMMLTVGLNQPELAFLHITTHAFFKAMLFLCSGSIIHSLNDEQDIRKMGATQKTLPITTSCMTLGSLALMGTPFLAGFYTKDAIIEAMNTSTLNAWALSTTLLATILTTAYSLRLTFYTQLHKPRHHSITHLMESNKDQINPILRLAMASILAGLVITSSVLPTITQTMTMPMATKISATLALLLGLLCTIDLLQHTSFLTNPPKTTLHQNLAQLMFFNITNHRLLPMISLTSARSTAMQLNDMTWYEHIGPMMAKTYNIKLATTLSTTNTGLIKTYLTTPLLLLITCMTLPLL</sequence>
<comment type="catalytic activity">
    <reaction evidence="15 16">
        <text>a ubiquinone + NADH + 5 H(+)(in) = a ubiquinol + NAD(+) + 4 H(+)(out)</text>
        <dbReference type="Rhea" id="RHEA:29091"/>
        <dbReference type="Rhea" id="RHEA-COMP:9565"/>
        <dbReference type="Rhea" id="RHEA-COMP:9566"/>
        <dbReference type="ChEBI" id="CHEBI:15378"/>
        <dbReference type="ChEBI" id="CHEBI:16389"/>
        <dbReference type="ChEBI" id="CHEBI:17976"/>
        <dbReference type="ChEBI" id="CHEBI:57540"/>
        <dbReference type="ChEBI" id="CHEBI:57945"/>
        <dbReference type="EC" id="7.1.1.2"/>
    </reaction>
</comment>
<evidence type="ECO:0000256" key="13">
    <source>
        <dbReference type="ARBA" id="ARBA00023128"/>
    </source>
</evidence>
<feature type="transmembrane region" description="Helical" evidence="16">
    <location>
        <begin position="44"/>
        <end position="66"/>
    </location>
</feature>
<feature type="domain" description="NADH dehydrogenase subunit 5 C-terminal" evidence="19">
    <location>
        <begin position="411"/>
        <end position="590"/>
    </location>
</feature>
<evidence type="ECO:0000256" key="8">
    <source>
        <dbReference type="ARBA" id="ARBA00022967"/>
    </source>
</evidence>
<evidence type="ECO:0000256" key="7">
    <source>
        <dbReference type="ARBA" id="ARBA00022792"/>
    </source>
</evidence>
<evidence type="ECO:0000256" key="16">
    <source>
        <dbReference type="RuleBase" id="RU003404"/>
    </source>
</evidence>
<name>A9XSD3_9SAUR</name>
<dbReference type="EC" id="7.1.1.2" evidence="2 16"/>
<keyword evidence="10 16" id="KW-1133">Transmembrane helix</keyword>
<feature type="domain" description="NADH:quinone oxidoreductase/Mrp antiporter transmembrane" evidence="17">
    <location>
        <begin position="124"/>
        <end position="398"/>
    </location>
</feature>
<dbReference type="EMBL" id="EF626807">
    <property type="protein sequence ID" value="ABR21236.1"/>
    <property type="molecule type" value="Genomic_DNA"/>
</dbReference>
<keyword evidence="5" id="KW-0679">Respiratory chain</keyword>
<evidence type="ECO:0000256" key="3">
    <source>
        <dbReference type="ARBA" id="ARBA00021096"/>
    </source>
</evidence>
<dbReference type="AlphaFoldDB" id="A9XSD3"/>
<evidence type="ECO:0000256" key="4">
    <source>
        <dbReference type="ARBA" id="ARBA00022448"/>
    </source>
</evidence>
<evidence type="ECO:0000256" key="15">
    <source>
        <dbReference type="ARBA" id="ARBA00049551"/>
    </source>
</evidence>
<evidence type="ECO:0000256" key="9">
    <source>
        <dbReference type="ARBA" id="ARBA00022982"/>
    </source>
</evidence>
<accession>A9XSD3</accession>
<comment type="similarity">
    <text evidence="16">Belongs to the complex I subunit 5 family.</text>
</comment>
<proteinExistence type="inferred from homology"/>
<evidence type="ECO:0000259" key="17">
    <source>
        <dbReference type="Pfam" id="PF00361"/>
    </source>
</evidence>
<feature type="transmembrane region" description="Helical" evidence="16">
    <location>
        <begin position="110"/>
        <end position="128"/>
    </location>
</feature>
<evidence type="ECO:0000256" key="2">
    <source>
        <dbReference type="ARBA" id="ARBA00012944"/>
    </source>
</evidence>
<dbReference type="InterPro" id="IPR003945">
    <property type="entry name" value="NU5C-like"/>
</dbReference>
<dbReference type="GO" id="GO:0005743">
    <property type="term" value="C:mitochondrial inner membrane"/>
    <property type="evidence" value="ECO:0007669"/>
    <property type="project" value="UniProtKB-SubCell"/>
</dbReference>
<feature type="transmembrane region" description="Helical" evidence="16">
    <location>
        <begin position="234"/>
        <end position="250"/>
    </location>
</feature>
<feature type="transmembrane region" description="Helical" evidence="16">
    <location>
        <begin position="262"/>
        <end position="283"/>
    </location>
</feature>
<dbReference type="PANTHER" id="PTHR42829:SF2">
    <property type="entry name" value="NADH-UBIQUINONE OXIDOREDUCTASE CHAIN 5"/>
    <property type="match status" value="1"/>
</dbReference>